<sequence length="154" mass="17852">MIKVENVIFAKSKKKPLSIFRNECSREEIDIQELNGKVNELDMWEIGYLYDFTLLIKNQKKNRESNNINNIIKVIPCTNKKDIASLHKAIQYSKNAYEETMAAKEEAIVVKEAAVYAENTIKEFIKGFKEKTSNVDINCKKQHIIKSQCTEFTI</sequence>
<reference evidence="1 2" key="1">
    <citation type="submission" date="2015-10" db="EMBL/GenBank/DDBJ databases">
        <title>Genome analyses suggest a sexual origin of heterokaryosis in a supposedly ancient asexual fungus.</title>
        <authorList>
            <person name="Ropars J."/>
            <person name="Sedzielewska K."/>
            <person name="Noel J."/>
            <person name="Charron P."/>
            <person name="Farinelli L."/>
            <person name="Marton T."/>
            <person name="Kruger M."/>
            <person name="Pelin A."/>
            <person name="Brachmann A."/>
            <person name="Corradi N."/>
        </authorList>
    </citation>
    <scope>NUCLEOTIDE SEQUENCE [LARGE SCALE GENOMIC DNA]</scope>
    <source>
        <strain evidence="1 2">A4</strain>
    </source>
</reference>
<comment type="caution">
    <text evidence="1">The sequence shown here is derived from an EMBL/GenBank/DDBJ whole genome shotgun (WGS) entry which is preliminary data.</text>
</comment>
<proteinExistence type="predicted"/>
<protein>
    <submittedName>
        <fullName evidence="1">Uncharacterized protein</fullName>
    </submittedName>
</protein>
<name>A0A2I1GNT6_9GLOM</name>
<dbReference type="Proteomes" id="UP000234323">
    <property type="component" value="Unassembled WGS sequence"/>
</dbReference>
<accession>A0A2I1GNT6</accession>
<dbReference type="AlphaFoldDB" id="A0A2I1GNT6"/>
<keyword evidence="2" id="KW-1185">Reference proteome</keyword>
<evidence type="ECO:0000313" key="2">
    <source>
        <dbReference type="Proteomes" id="UP000234323"/>
    </source>
</evidence>
<organism evidence="1 2">
    <name type="scientific">Rhizophagus irregularis</name>
    <dbReference type="NCBI Taxonomy" id="588596"/>
    <lineage>
        <taxon>Eukaryota</taxon>
        <taxon>Fungi</taxon>
        <taxon>Fungi incertae sedis</taxon>
        <taxon>Mucoromycota</taxon>
        <taxon>Glomeromycotina</taxon>
        <taxon>Glomeromycetes</taxon>
        <taxon>Glomerales</taxon>
        <taxon>Glomeraceae</taxon>
        <taxon>Rhizophagus</taxon>
    </lineage>
</organism>
<dbReference type="EMBL" id="LLXI01000624">
    <property type="protein sequence ID" value="PKY48270.1"/>
    <property type="molecule type" value="Genomic_DNA"/>
</dbReference>
<gene>
    <name evidence="1" type="ORF">RhiirA4_463827</name>
</gene>
<evidence type="ECO:0000313" key="1">
    <source>
        <dbReference type="EMBL" id="PKY48270.1"/>
    </source>
</evidence>